<proteinExistence type="inferred from homology"/>
<dbReference type="GO" id="GO:0043386">
    <property type="term" value="P:mycotoxin biosynthetic process"/>
    <property type="evidence" value="ECO:0007669"/>
    <property type="project" value="InterPro"/>
</dbReference>
<keyword evidence="3" id="KW-1185">Reference proteome</keyword>
<reference evidence="2 3" key="1">
    <citation type="journal article" date="2016" name="Genome Biol. Evol.">
        <title>Divergent and convergent evolution of fungal pathogenicity.</title>
        <authorList>
            <person name="Shang Y."/>
            <person name="Xiao G."/>
            <person name="Zheng P."/>
            <person name="Cen K."/>
            <person name="Zhan S."/>
            <person name="Wang C."/>
        </authorList>
    </citation>
    <scope>NUCLEOTIDE SEQUENCE [LARGE SCALE GENOMIC DNA]</scope>
    <source>
        <strain evidence="2 3">RCEF 2490</strain>
    </source>
</reference>
<comment type="similarity">
    <text evidence="1">Belongs to the ustYa family.</text>
</comment>
<dbReference type="Pfam" id="PF11807">
    <property type="entry name" value="UstYa"/>
    <property type="match status" value="1"/>
</dbReference>
<organism evidence="2 3">
    <name type="scientific">Moelleriella libera RCEF 2490</name>
    <dbReference type="NCBI Taxonomy" id="1081109"/>
    <lineage>
        <taxon>Eukaryota</taxon>
        <taxon>Fungi</taxon>
        <taxon>Dikarya</taxon>
        <taxon>Ascomycota</taxon>
        <taxon>Pezizomycotina</taxon>
        <taxon>Sordariomycetes</taxon>
        <taxon>Hypocreomycetidae</taxon>
        <taxon>Hypocreales</taxon>
        <taxon>Clavicipitaceae</taxon>
        <taxon>Moelleriella</taxon>
    </lineage>
</organism>
<gene>
    <name evidence="2" type="ORF">AAL_02372</name>
</gene>
<evidence type="ECO:0008006" key="4">
    <source>
        <dbReference type="Google" id="ProtNLM"/>
    </source>
</evidence>
<evidence type="ECO:0000313" key="2">
    <source>
        <dbReference type="EMBL" id="KZZ98821.1"/>
    </source>
</evidence>
<dbReference type="PANTHER" id="PTHR33365">
    <property type="entry name" value="YALI0B05434P"/>
    <property type="match status" value="1"/>
</dbReference>
<accession>A0A168EI55</accession>
<dbReference type="OrthoDB" id="3687641at2759"/>
<dbReference type="PANTHER" id="PTHR33365:SF12">
    <property type="entry name" value="TAT PATHWAY SIGNAL SEQUENCE"/>
    <property type="match status" value="1"/>
</dbReference>
<dbReference type="InterPro" id="IPR021765">
    <property type="entry name" value="UstYa-like"/>
</dbReference>
<evidence type="ECO:0000313" key="3">
    <source>
        <dbReference type="Proteomes" id="UP000078544"/>
    </source>
</evidence>
<dbReference type="Proteomes" id="UP000078544">
    <property type="component" value="Unassembled WGS sequence"/>
</dbReference>
<comment type="caution">
    <text evidence="2">The sequence shown here is derived from an EMBL/GenBank/DDBJ whole genome shotgun (WGS) entry which is preliminary data.</text>
</comment>
<sequence>MQYGIIAVTSGDYEKAGHSVRTAVKFPEDVGGGFMATTVGTHQLHCLHYLWQDHHRAYFADMERKAKAVPDMYERHFEHCVDYIRQSLMCHYDTALVTYDWVGQHQNPTPNANAMHKCVDWGAVQAWLQDRAIEMPEGFEWKQPPGQESLSWNP</sequence>
<name>A0A168EI55_9HYPO</name>
<dbReference type="AlphaFoldDB" id="A0A168EI55"/>
<evidence type="ECO:0000256" key="1">
    <source>
        <dbReference type="ARBA" id="ARBA00035112"/>
    </source>
</evidence>
<dbReference type="STRING" id="1081109.A0A168EI55"/>
<protein>
    <recommendedName>
        <fullName evidence="4">Tat pathway signal sequence</fullName>
    </recommendedName>
</protein>
<dbReference type="EMBL" id="AZGY01000004">
    <property type="protein sequence ID" value="KZZ98821.1"/>
    <property type="molecule type" value="Genomic_DNA"/>
</dbReference>